<proteinExistence type="predicted"/>
<name>A0A1R3HG91_9ROSI</name>
<evidence type="ECO:0000313" key="2">
    <source>
        <dbReference type="Proteomes" id="UP000187203"/>
    </source>
</evidence>
<organism evidence="1 2">
    <name type="scientific">Corchorus olitorius</name>
    <dbReference type="NCBI Taxonomy" id="93759"/>
    <lineage>
        <taxon>Eukaryota</taxon>
        <taxon>Viridiplantae</taxon>
        <taxon>Streptophyta</taxon>
        <taxon>Embryophyta</taxon>
        <taxon>Tracheophyta</taxon>
        <taxon>Spermatophyta</taxon>
        <taxon>Magnoliopsida</taxon>
        <taxon>eudicotyledons</taxon>
        <taxon>Gunneridae</taxon>
        <taxon>Pentapetalae</taxon>
        <taxon>rosids</taxon>
        <taxon>malvids</taxon>
        <taxon>Malvales</taxon>
        <taxon>Malvaceae</taxon>
        <taxon>Grewioideae</taxon>
        <taxon>Apeibeae</taxon>
        <taxon>Corchorus</taxon>
    </lineage>
</organism>
<dbReference type="AlphaFoldDB" id="A0A1R3HG91"/>
<dbReference type="EMBL" id="AWUE01020242">
    <property type="protein sequence ID" value="OMO69322.1"/>
    <property type="molecule type" value="Genomic_DNA"/>
</dbReference>
<accession>A0A1R3HG91</accession>
<reference evidence="2" key="1">
    <citation type="submission" date="2013-09" db="EMBL/GenBank/DDBJ databases">
        <title>Corchorus olitorius genome sequencing.</title>
        <authorList>
            <person name="Alam M."/>
            <person name="Haque M.S."/>
            <person name="Islam M.S."/>
            <person name="Emdad E.M."/>
            <person name="Islam M.M."/>
            <person name="Ahmed B."/>
            <person name="Halim A."/>
            <person name="Hossen Q.M.M."/>
            <person name="Hossain M.Z."/>
            <person name="Ahmed R."/>
            <person name="Khan M.M."/>
            <person name="Islam R."/>
            <person name="Rashid M.M."/>
            <person name="Khan S.A."/>
            <person name="Rahman M.S."/>
            <person name="Alam M."/>
            <person name="Yahiya A.S."/>
            <person name="Khan M.S."/>
            <person name="Azam M.S."/>
            <person name="Haque T."/>
            <person name="Lashkar M.Z.H."/>
            <person name="Akhand A.I."/>
            <person name="Morshed G."/>
            <person name="Roy S."/>
            <person name="Uddin K.S."/>
            <person name="Rabeya T."/>
            <person name="Hossain A.S."/>
            <person name="Chowdhury A."/>
            <person name="Snigdha A.R."/>
            <person name="Mortoza M.S."/>
            <person name="Matin S.A."/>
            <person name="Hoque S.M.E."/>
            <person name="Islam M.K."/>
            <person name="Roy D.K."/>
            <person name="Haider R."/>
            <person name="Moosa M.M."/>
            <person name="Elias S.M."/>
            <person name="Hasan A.M."/>
            <person name="Jahan S."/>
            <person name="Shafiuddin M."/>
            <person name="Mahmood N."/>
            <person name="Shommy N.S."/>
        </authorList>
    </citation>
    <scope>NUCLEOTIDE SEQUENCE [LARGE SCALE GENOMIC DNA]</scope>
    <source>
        <strain evidence="2">cv. O-4</strain>
    </source>
</reference>
<evidence type="ECO:0000313" key="1">
    <source>
        <dbReference type="EMBL" id="OMO69322.1"/>
    </source>
</evidence>
<protein>
    <submittedName>
        <fullName evidence="1">Uncharacterized protein</fullName>
    </submittedName>
</protein>
<gene>
    <name evidence="1" type="ORF">COLO4_29132</name>
</gene>
<comment type="caution">
    <text evidence="1">The sequence shown here is derived from an EMBL/GenBank/DDBJ whole genome shotgun (WGS) entry which is preliminary data.</text>
</comment>
<dbReference type="Proteomes" id="UP000187203">
    <property type="component" value="Unassembled WGS sequence"/>
</dbReference>
<sequence>MAKKQKKENEENCSNRHDLVTCRSKNLLHIDYGILNFEEKNHIAATLRRTS</sequence>
<keyword evidence="2" id="KW-1185">Reference proteome</keyword>